<feature type="binding site" evidence="9">
    <location>
        <position position="123"/>
    </location>
    <ligand>
        <name>NADPH</name>
        <dbReference type="ChEBI" id="CHEBI:57783"/>
    </ligand>
</feature>
<feature type="binding site" evidence="9">
    <location>
        <position position="196"/>
    </location>
    <ligand>
        <name>1-deoxy-D-xylulose 5-phosphate</name>
        <dbReference type="ChEBI" id="CHEBI:57792"/>
    </ligand>
</feature>
<evidence type="ECO:0000256" key="4">
    <source>
        <dbReference type="ARBA" id="ARBA00022857"/>
    </source>
</evidence>
<keyword evidence="6 9" id="KW-0464">Manganese</keyword>
<feature type="binding site" evidence="9">
    <location>
        <position position="149"/>
    </location>
    <ligand>
        <name>Mn(2+)</name>
        <dbReference type="ChEBI" id="CHEBI:29035"/>
    </ligand>
</feature>
<dbReference type="Pfam" id="PF02670">
    <property type="entry name" value="DXP_reductoisom"/>
    <property type="match status" value="1"/>
</dbReference>
<feature type="binding site" evidence="9">
    <location>
        <position position="215"/>
    </location>
    <ligand>
        <name>1-deoxy-D-xylulose 5-phosphate</name>
        <dbReference type="ChEBI" id="CHEBI:57792"/>
    </ligand>
</feature>
<evidence type="ECO:0000259" key="12">
    <source>
        <dbReference type="Pfam" id="PF13288"/>
    </source>
</evidence>
<keyword evidence="3 9" id="KW-0479">Metal-binding</keyword>
<dbReference type="EMBL" id="DVFZ01000068">
    <property type="protein sequence ID" value="HIQ82809.1"/>
    <property type="molecule type" value="Genomic_DNA"/>
</dbReference>
<dbReference type="AlphaFoldDB" id="A0A9D0ZM74"/>
<dbReference type="GO" id="GO:0051484">
    <property type="term" value="P:isopentenyl diphosphate biosynthetic process, methylerythritol 4-phosphate pathway involved in terpenoid biosynthetic process"/>
    <property type="evidence" value="ECO:0007669"/>
    <property type="project" value="TreeGrafter"/>
</dbReference>
<organism evidence="13 14">
    <name type="scientific">Candidatus Pullichristensenella stercorigallinarum</name>
    <dbReference type="NCBI Taxonomy" id="2840909"/>
    <lineage>
        <taxon>Bacteria</taxon>
        <taxon>Bacillati</taxon>
        <taxon>Bacillota</taxon>
        <taxon>Clostridia</taxon>
        <taxon>Candidatus Pullichristensenella</taxon>
    </lineage>
</organism>
<comment type="pathway">
    <text evidence="1 9">Isoprenoid biosynthesis; isopentenyl diphosphate biosynthesis via DXP pathway; isopentenyl diphosphate from 1-deoxy-D-xylulose 5-phosphate: step 1/6.</text>
</comment>
<feature type="domain" description="DXP reductoisomerase C-terminal" evidence="12">
    <location>
        <begin position="258"/>
        <end position="374"/>
    </location>
</feature>
<dbReference type="PANTHER" id="PTHR30525">
    <property type="entry name" value="1-DEOXY-D-XYLULOSE 5-PHOSPHATE REDUCTOISOMERASE"/>
    <property type="match status" value="1"/>
</dbReference>
<feature type="binding site" evidence="9">
    <location>
        <position position="149"/>
    </location>
    <ligand>
        <name>1-deoxy-D-xylulose 5-phosphate</name>
        <dbReference type="ChEBI" id="CHEBI:57792"/>
    </ligand>
</feature>
<dbReference type="PANTHER" id="PTHR30525:SF0">
    <property type="entry name" value="1-DEOXY-D-XYLULOSE 5-PHOSPHATE REDUCTOISOMERASE, CHLOROPLASTIC"/>
    <property type="match status" value="1"/>
</dbReference>
<accession>A0A9D0ZM74</accession>
<dbReference type="NCBIfam" id="TIGR00243">
    <property type="entry name" value="Dxr"/>
    <property type="match status" value="1"/>
</dbReference>
<evidence type="ECO:0000256" key="9">
    <source>
        <dbReference type="HAMAP-Rule" id="MF_00183"/>
    </source>
</evidence>
<evidence type="ECO:0000313" key="14">
    <source>
        <dbReference type="Proteomes" id="UP000824260"/>
    </source>
</evidence>
<evidence type="ECO:0000256" key="7">
    <source>
        <dbReference type="ARBA" id="ARBA00023229"/>
    </source>
</evidence>
<evidence type="ECO:0000259" key="10">
    <source>
        <dbReference type="Pfam" id="PF02670"/>
    </source>
</evidence>
<comment type="catalytic activity">
    <reaction evidence="8">
        <text>2-C-methyl-D-erythritol 4-phosphate + NADP(+) = 1-deoxy-D-xylulose 5-phosphate + NADPH + H(+)</text>
        <dbReference type="Rhea" id="RHEA:13717"/>
        <dbReference type="ChEBI" id="CHEBI:15378"/>
        <dbReference type="ChEBI" id="CHEBI:57783"/>
        <dbReference type="ChEBI" id="CHEBI:57792"/>
        <dbReference type="ChEBI" id="CHEBI:58262"/>
        <dbReference type="ChEBI" id="CHEBI:58349"/>
        <dbReference type="EC" id="1.1.1.267"/>
    </reaction>
    <physiologicalReaction direction="right-to-left" evidence="8">
        <dbReference type="Rhea" id="RHEA:13719"/>
    </physiologicalReaction>
</comment>
<feature type="binding site" evidence="9">
    <location>
        <position position="13"/>
    </location>
    <ligand>
        <name>NADPH</name>
        <dbReference type="ChEBI" id="CHEBI:57783"/>
    </ligand>
</feature>
<name>A0A9D0ZM74_9FIRM</name>
<feature type="domain" description="1-deoxy-D-xylulose 5-phosphate reductoisomerase N-terminal" evidence="10">
    <location>
        <begin position="7"/>
        <end position="129"/>
    </location>
</feature>
<dbReference type="Gene3D" id="1.10.1740.10">
    <property type="match status" value="1"/>
</dbReference>
<feature type="domain" description="1-deoxy-D-xylulose 5-phosphate reductoisomerase C-terminal" evidence="11">
    <location>
        <begin position="143"/>
        <end position="226"/>
    </location>
</feature>
<feature type="binding site" evidence="9">
    <location>
        <position position="214"/>
    </location>
    <ligand>
        <name>1-deoxy-D-xylulose 5-phosphate</name>
        <dbReference type="ChEBI" id="CHEBI:57792"/>
    </ligand>
</feature>
<proteinExistence type="inferred from homology"/>
<evidence type="ECO:0000256" key="1">
    <source>
        <dbReference type="ARBA" id="ARBA00005094"/>
    </source>
</evidence>
<dbReference type="GO" id="GO:0030145">
    <property type="term" value="F:manganese ion binding"/>
    <property type="evidence" value="ECO:0007669"/>
    <property type="project" value="TreeGrafter"/>
</dbReference>
<feature type="binding site" evidence="9">
    <location>
        <position position="218"/>
    </location>
    <ligand>
        <name>1-deoxy-D-xylulose 5-phosphate</name>
        <dbReference type="ChEBI" id="CHEBI:57792"/>
    </ligand>
</feature>
<comment type="caution">
    <text evidence="13">The sequence shown here is derived from an EMBL/GenBank/DDBJ whole genome shotgun (WGS) entry which is preliminary data.</text>
</comment>
<reference evidence="13" key="2">
    <citation type="journal article" date="2021" name="PeerJ">
        <title>Extensive microbial diversity within the chicken gut microbiome revealed by metagenomics and culture.</title>
        <authorList>
            <person name="Gilroy R."/>
            <person name="Ravi A."/>
            <person name="Getino M."/>
            <person name="Pursley I."/>
            <person name="Horton D.L."/>
            <person name="Alikhan N.F."/>
            <person name="Baker D."/>
            <person name="Gharbi K."/>
            <person name="Hall N."/>
            <person name="Watson M."/>
            <person name="Adriaenssens E.M."/>
            <person name="Foster-Nyarko E."/>
            <person name="Jarju S."/>
            <person name="Secka A."/>
            <person name="Antonio M."/>
            <person name="Oren A."/>
            <person name="Chaudhuri R.R."/>
            <person name="La Ragione R."/>
            <person name="Hildebrand F."/>
            <person name="Pallen M.J."/>
        </authorList>
    </citation>
    <scope>NUCLEOTIDE SEQUENCE</scope>
    <source>
        <strain evidence="13">ChiSjej6B24-2974</strain>
    </source>
</reference>
<protein>
    <recommendedName>
        <fullName evidence="9">1-deoxy-D-xylulose 5-phosphate reductoisomerase</fullName>
        <shortName evidence="9">DXP reductoisomerase</shortName>
        <ecNumber evidence="9">1.1.1.267</ecNumber>
    </recommendedName>
    <alternativeName>
        <fullName evidence="9">1-deoxyxylulose-5-phosphate reductoisomerase</fullName>
    </alternativeName>
    <alternativeName>
        <fullName evidence="9">2-C-methyl-D-erythritol 4-phosphate synthase</fullName>
    </alternativeName>
</protein>
<dbReference type="Proteomes" id="UP000824260">
    <property type="component" value="Unassembled WGS sequence"/>
</dbReference>
<dbReference type="Pfam" id="PF13288">
    <property type="entry name" value="DXPR_C"/>
    <property type="match status" value="1"/>
</dbReference>
<evidence type="ECO:0000256" key="8">
    <source>
        <dbReference type="ARBA" id="ARBA00048543"/>
    </source>
</evidence>
<comment type="function">
    <text evidence="9">Catalyzes the NADPH-dependent rearrangement and reduction of 1-deoxy-D-xylulose-5-phosphate (DXP) to 2-C-methyl-D-erythritol 4-phosphate (MEP).</text>
</comment>
<feature type="binding site" evidence="9">
    <location>
        <position position="121"/>
    </location>
    <ligand>
        <name>NADPH</name>
        <dbReference type="ChEBI" id="CHEBI:57783"/>
    </ligand>
</feature>
<evidence type="ECO:0000256" key="5">
    <source>
        <dbReference type="ARBA" id="ARBA00023002"/>
    </source>
</evidence>
<evidence type="ECO:0000259" key="11">
    <source>
        <dbReference type="Pfam" id="PF08436"/>
    </source>
</evidence>
<keyword evidence="5 9" id="KW-0560">Oxidoreductase</keyword>
<feature type="binding site" evidence="9">
    <location>
        <position position="147"/>
    </location>
    <ligand>
        <name>Mn(2+)</name>
        <dbReference type="ChEBI" id="CHEBI:29035"/>
    </ligand>
</feature>
<dbReference type="HAMAP" id="MF_00183">
    <property type="entry name" value="DXP_reductoisom"/>
    <property type="match status" value="1"/>
</dbReference>
<dbReference type="GO" id="GO:0070402">
    <property type="term" value="F:NADPH binding"/>
    <property type="evidence" value="ECO:0007669"/>
    <property type="project" value="InterPro"/>
</dbReference>
<dbReference type="Gene3D" id="3.40.50.720">
    <property type="entry name" value="NAD(P)-binding Rossmann-like Domain"/>
    <property type="match status" value="1"/>
</dbReference>
<gene>
    <name evidence="9" type="primary">dxr</name>
    <name evidence="13" type="ORF">IAA52_06870</name>
</gene>
<feature type="binding site" evidence="9">
    <location>
        <position position="218"/>
    </location>
    <ligand>
        <name>Mn(2+)</name>
        <dbReference type="ChEBI" id="CHEBI:29035"/>
    </ligand>
</feature>
<evidence type="ECO:0000313" key="13">
    <source>
        <dbReference type="EMBL" id="HIQ82809.1"/>
    </source>
</evidence>
<reference evidence="13" key="1">
    <citation type="submission" date="2020-10" db="EMBL/GenBank/DDBJ databases">
        <authorList>
            <person name="Gilroy R."/>
        </authorList>
    </citation>
    <scope>NUCLEOTIDE SEQUENCE</scope>
    <source>
        <strain evidence="13">ChiSjej6B24-2974</strain>
    </source>
</reference>
<comment type="similarity">
    <text evidence="2 9">Belongs to the DXR family.</text>
</comment>
<feature type="binding site" evidence="9">
    <location>
        <position position="122"/>
    </location>
    <ligand>
        <name>1-deoxy-D-xylulose 5-phosphate</name>
        <dbReference type="ChEBI" id="CHEBI:57792"/>
    </ligand>
</feature>
<feature type="binding site" evidence="9">
    <location>
        <position position="16"/>
    </location>
    <ligand>
        <name>NADPH</name>
        <dbReference type="ChEBI" id="CHEBI:57783"/>
    </ligand>
</feature>
<dbReference type="InterPro" id="IPR013512">
    <property type="entry name" value="DXP_reductoisomerase_N"/>
</dbReference>
<evidence type="ECO:0000256" key="6">
    <source>
        <dbReference type="ARBA" id="ARBA00023211"/>
    </source>
</evidence>
<dbReference type="SUPFAM" id="SSF51735">
    <property type="entry name" value="NAD(P)-binding Rossmann-fold domains"/>
    <property type="match status" value="1"/>
</dbReference>
<keyword evidence="7 9" id="KW-0414">Isoprene biosynthesis</keyword>
<feature type="binding site" evidence="9">
    <location>
        <position position="15"/>
    </location>
    <ligand>
        <name>NADPH</name>
        <dbReference type="ChEBI" id="CHEBI:57783"/>
    </ligand>
</feature>
<keyword evidence="4 9" id="KW-0521">NADP</keyword>
<feature type="binding site" evidence="9">
    <location>
        <position position="173"/>
    </location>
    <ligand>
        <name>1-deoxy-D-xylulose 5-phosphate</name>
        <dbReference type="ChEBI" id="CHEBI:57792"/>
    </ligand>
</feature>
<dbReference type="GO" id="GO:0030604">
    <property type="term" value="F:1-deoxy-D-xylulose-5-phosphate reductoisomerase activity"/>
    <property type="evidence" value="ECO:0007669"/>
    <property type="project" value="UniProtKB-UniRule"/>
</dbReference>
<feature type="binding site" evidence="9">
    <location>
        <position position="14"/>
    </location>
    <ligand>
        <name>NADPH</name>
        <dbReference type="ChEBI" id="CHEBI:57783"/>
    </ligand>
</feature>
<dbReference type="InterPro" id="IPR036169">
    <property type="entry name" value="DXPR_C_sf"/>
</dbReference>
<dbReference type="SUPFAM" id="SSF55347">
    <property type="entry name" value="Glyceraldehyde-3-phosphate dehydrogenase-like, C-terminal domain"/>
    <property type="match status" value="1"/>
</dbReference>
<keyword evidence="9" id="KW-0460">Magnesium</keyword>
<dbReference type="InterPro" id="IPR036291">
    <property type="entry name" value="NAD(P)-bd_dom_sf"/>
</dbReference>
<evidence type="ECO:0000256" key="3">
    <source>
        <dbReference type="ARBA" id="ARBA00022723"/>
    </source>
</evidence>
<evidence type="ECO:0000256" key="2">
    <source>
        <dbReference type="ARBA" id="ARBA00006825"/>
    </source>
</evidence>
<feature type="binding site" evidence="9">
    <location>
        <position position="202"/>
    </location>
    <ligand>
        <name>NADPH</name>
        <dbReference type="ChEBI" id="CHEBI:57783"/>
    </ligand>
</feature>
<comment type="cofactor">
    <cofactor evidence="9">
        <name>Mg(2+)</name>
        <dbReference type="ChEBI" id="CHEBI:18420"/>
    </cofactor>
    <cofactor evidence="9">
        <name>Mn(2+)</name>
        <dbReference type="ChEBI" id="CHEBI:29035"/>
    </cofactor>
</comment>
<dbReference type="InterPro" id="IPR013644">
    <property type="entry name" value="DXP_reductoisomerase_C"/>
</dbReference>
<dbReference type="PIRSF" id="PIRSF006205">
    <property type="entry name" value="Dxp_reductismrs"/>
    <property type="match status" value="1"/>
</dbReference>
<dbReference type="SUPFAM" id="SSF69055">
    <property type="entry name" value="1-deoxy-D-xylulose-5-phosphate reductoisomerase, C-terminal domain"/>
    <property type="match status" value="1"/>
</dbReference>
<comment type="caution">
    <text evidence="9">Lacks conserved residue(s) required for the propagation of feature annotation.</text>
</comment>
<dbReference type="InterPro" id="IPR003821">
    <property type="entry name" value="DXP_reductoisomerase"/>
</dbReference>
<dbReference type="Pfam" id="PF08436">
    <property type="entry name" value="DXP_redisom_C"/>
    <property type="match status" value="1"/>
</dbReference>
<dbReference type="EC" id="1.1.1.267" evidence="9"/>
<sequence length="384" mass="41657">MRLRRKIAILGATGSIGSQALDIARRYPERFEVVCLTARASAEKLFELVRTFRPRVAALEIEPETLPEDVRFCEWVFGADSSARALAASGADDALCAVVGIAGLSNVWTALACCERVLLANKEALVAGGDLVMGRARELKRALLPVDSEHSAIFQCLRARDGNPVRHLILTASGGALRDRAAEEIENASVQDVLRHPTWRMGAKITVDCATMLNKGLEVIEAHYLFGMDAEEIRVVVHPESVIHSLVEFEDGAVLAQLGNPDMRGPIGYAMGFPDRLPYEGKPLSLADAGSLTFRAPDEERFPCLPMAYEALRAGANAPVVYNGANEVAVEEFLGGRVRFGEIACCVRAALEGVPRRKVCSLEDVLAADLEARAYARKFLGGRK</sequence>
<feature type="binding site" evidence="9">
    <location>
        <position position="148"/>
    </location>
    <ligand>
        <name>1-deoxy-D-xylulose 5-phosphate</name>
        <dbReference type="ChEBI" id="CHEBI:57792"/>
    </ligand>
</feature>
<dbReference type="InterPro" id="IPR026877">
    <property type="entry name" value="DXPR_C"/>
</dbReference>